<accession>A0A2X4ZN13</accession>
<dbReference type="AlphaFoldDB" id="A0A2X4ZN13"/>
<protein>
    <submittedName>
        <fullName evidence="1">Uncharacterized protein</fullName>
    </submittedName>
</protein>
<dbReference type="STRING" id="1348624.GCA_001591545_02389"/>
<evidence type="ECO:0000313" key="1">
    <source>
        <dbReference type="EMBL" id="SQI61794.1"/>
    </source>
</evidence>
<dbReference type="Proteomes" id="UP000249134">
    <property type="component" value="Chromosome 1"/>
</dbReference>
<dbReference type="KEGG" id="blen:NCTC4824_03390"/>
<organism evidence="1 2">
    <name type="scientific">Lederbergia lenta</name>
    <name type="common">Bacillus lentus</name>
    <dbReference type="NCBI Taxonomy" id="1467"/>
    <lineage>
        <taxon>Bacteria</taxon>
        <taxon>Bacillati</taxon>
        <taxon>Bacillota</taxon>
        <taxon>Bacilli</taxon>
        <taxon>Bacillales</taxon>
        <taxon>Bacillaceae</taxon>
        <taxon>Lederbergia</taxon>
    </lineage>
</organism>
<evidence type="ECO:0000313" key="2">
    <source>
        <dbReference type="Proteomes" id="UP000249134"/>
    </source>
</evidence>
<dbReference type="EMBL" id="LS483476">
    <property type="protein sequence ID" value="SQI61794.1"/>
    <property type="molecule type" value="Genomic_DNA"/>
</dbReference>
<proteinExistence type="predicted"/>
<dbReference type="RefSeq" id="WP_231955840.1">
    <property type="nucleotide sequence ID" value="NZ_CBCSGM010000003.1"/>
</dbReference>
<name>A0A2X4ZN13_LEDLE</name>
<gene>
    <name evidence="1" type="ORF">NCTC4824_03390</name>
</gene>
<keyword evidence="2" id="KW-1185">Reference proteome</keyword>
<sequence>MMEWALAILFAVAIVLLILSFIKTKESSSKVEQEMDQLSFTFMDEIHQLQKQIRNIEIDAEITVQEAGLLASSSKHRQLMREVLDLHRRGYSIENIAAKNSLTNSEIESLLDPYIKPKNERSKVANES</sequence>
<reference evidence="1 2" key="1">
    <citation type="submission" date="2018-06" db="EMBL/GenBank/DDBJ databases">
        <authorList>
            <consortium name="Pathogen Informatics"/>
            <person name="Doyle S."/>
        </authorList>
    </citation>
    <scope>NUCLEOTIDE SEQUENCE [LARGE SCALE GENOMIC DNA]</scope>
    <source>
        <strain evidence="1 2">NCTC4824</strain>
    </source>
</reference>